<gene>
    <name evidence="1" type="ORF">HMPREF0742_01447</name>
</gene>
<reference evidence="1 2" key="1">
    <citation type="submission" date="2013-08" db="EMBL/GenBank/DDBJ databases">
        <authorList>
            <person name="Weinstock G."/>
            <person name="Sodergren E."/>
            <person name="Wylie T."/>
            <person name="Fulton L."/>
            <person name="Fulton R."/>
            <person name="Fronick C."/>
            <person name="O'Laughlin M."/>
            <person name="Godfrey J."/>
            <person name="Miner T."/>
            <person name="Herter B."/>
            <person name="Appelbaum E."/>
            <person name="Cordes M."/>
            <person name="Lek S."/>
            <person name="Wollam A."/>
            <person name="Pepin K.H."/>
            <person name="Palsikar V.B."/>
            <person name="Mitreva M."/>
            <person name="Wilson R.K."/>
        </authorList>
    </citation>
    <scope>NUCLEOTIDE SEQUENCE [LARGE SCALE GENOMIC DNA]</scope>
    <source>
        <strain evidence="1 2">F0184</strain>
    </source>
</reference>
<dbReference type="HOGENOM" id="CLU_3140279_0_0_11"/>
<evidence type="ECO:0000313" key="1">
    <source>
        <dbReference type="EMBL" id="ERT66077.1"/>
    </source>
</evidence>
<organism evidence="1 2">
    <name type="scientific">Rothia aeria F0184</name>
    <dbReference type="NCBI Taxonomy" id="888019"/>
    <lineage>
        <taxon>Bacteria</taxon>
        <taxon>Bacillati</taxon>
        <taxon>Actinomycetota</taxon>
        <taxon>Actinomycetes</taxon>
        <taxon>Micrococcales</taxon>
        <taxon>Micrococcaceae</taxon>
        <taxon>Rothia</taxon>
    </lineage>
</organism>
<sequence>MRGKAALSAFSRVFLAAIGYFCKTYETLTMGWEGGRTHRTYSRRGMNPA</sequence>
<dbReference type="EMBL" id="AXZG01000042">
    <property type="protein sequence ID" value="ERT66077.1"/>
    <property type="molecule type" value="Genomic_DNA"/>
</dbReference>
<comment type="caution">
    <text evidence="1">The sequence shown here is derived from an EMBL/GenBank/DDBJ whole genome shotgun (WGS) entry which is preliminary data.</text>
</comment>
<proteinExistence type="predicted"/>
<protein>
    <submittedName>
        <fullName evidence="1">Uncharacterized protein</fullName>
    </submittedName>
</protein>
<accession>U7V2Z2</accession>
<evidence type="ECO:0000313" key="2">
    <source>
        <dbReference type="Proteomes" id="UP000017174"/>
    </source>
</evidence>
<name>U7V2Z2_9MICC</name>
<dbReference type="Proteomes" id="UP000017174">
    <property type="component" value="Unassembled WGS sequence"/>
</dbReference>
<dbReference type="AlphaFoldDB" id="U7V2Z2"/>